<dbReference type="SUPFAM" id="SSF53300">
    <property type="entry name" value="vWA-like"/>
    <property type="match status" value="1"/>
</dbReference>
<dbReference type="InterPro" id="IPR036465">
    <property type="entry name" value="vWFA_dom_sf"/>
</dbReference>
<dbReference type="GO" id="GO:0004842">
    <property type="term" value="F:ubiquitin-protein transferase activity"/>
    <property type="evidence" value="ECO:0007669"/>
    <property type="project" value="TreeGrafter"/>
</dbReference>
<accession>A0A6B2LDK2</accession>
<proteinExistence type="predicted"/>
<sequence>MIIGIDYTASNKGAGKKTFQGRSLHSISDDMKNPYQEVIDILSRTLETLDEDKLIPVYGFGDKKTTDKSVFPFYNDERPCHGVQEALQRYNEITPGIELAGPTSFAPIINKAIEIVEREKSYHILVIVADGQITNDSEYTKATTQTTNAIVKASKYPISIIVVGVGDGPWEQMEEYDDQLPQRKFDNFQFVDFAKEAVGAPQFREANFALAALQELPEQYHYIKELGYLSQ</sequence>
<dbReference type="EMBL" id="GIBP01006001">
    <property type="protein sequence ID" value="NDV34970.1"/>
    <property type="molecule type" value="Transcribed_RNA"/>
</dbReference>
<dbReference type="PANTHER" id="PTHR45751">
    <property type="entry name" value="COPINE FAMILY PROTEIN 1"/>
    <property type="match status" value="1"/>
</dbReference>
<evidence type="ECO:0000313" key="2">
    <source>
        <dbReference type="EMBL" id="NDV34970.1"/>
    </source>
</evidence>
<feature type="domain" description="VWFA" evidence="1">
    <location>
        <begin position="1"/>
        <end position="203"/>
    </location>
</feature>
<dbReference type="InterPro" id="IPR010734">
    <property type="entry name" value="Copine_C"/>
</dbReference>
<protein>
    <recommendedName>
        <fullName evidence="1">VWFA domain-containing protein</fullName>
    </recommendedName>
</protein>
<dbReference type="GO" id="GO:0005829">
    <property type="term" value="C:cytosol"/>
    <property type="evidence" value="ECO:0007669"/>
    <property type="project" value="UniProtKB-ARBA"/>
</dbReference>
<dbReference type="Pfam" id="PF07002">
    <property type="entry name" value="Copine"/>
    <property type="match status" value="1"/>
</dbReference>
<dbReference type="GO" id="GO:0005634">
    <property type="term" value="C:nucleus"/>
    <property type="evidence" value="ECO:0007669"/>
    <property type="project" value="TreeGrafter"/>
</dbReference>
<organism evidence="2">
    <name type="scientific">Arcella intermedia</name>
    <dbReference type="NCBI Taxonomy" id="1963864"/>
    <lineage>
        <taxon>Eukaryota</taxon>
        <taxon>Amoebozoa</taxon>
        <taxon>Tubulinea</taxon>
        <taxon>Elardia</taxon>
        <taxon>Arcellinida</taxon>
        <taxon>Sphaerothecina</taxon>
        <taxon>Arcellidae</taxon>
        <taxon>Arcella</taxon>
    </lineage>
</organism>
<reference evidence="2" key="1">
    <citation type="journal article" date="2020" name="J. Eukaryot. Microbiol.">
        <title>De novo Sequencing, Assembly and Annotation of the Transcriptome for the Free-Living Testate Amoeba Arcella intermedia.</title>
        <authorList>
            <person name="Ribeiro G.M."/>
            <person name="Porfirio-Sousa A.L."/>
            <person name="Maurer-Alcala X.X."/>
            <person name="Katz L.A."/>
            <person name="Lahr D.J.G."/>
        </authorList>
    </citation>
    <scope>NUCLEOTIDE SEQUENCE</scope>
</reference>
<dbReference type="PANTHER" id="PTHR45751:SF11">
    <property type="entry name" value="COPINE FAMILY PROTEIN 2"/>
    <property type="match status" value="1"/>
</dbReference>
<dbReference type="Gene3D" id="3.40.50.410">
    <property type="entry name" value="von Willebrand factor, type A domain"/>
    <property type="match status" value="1"/>
</dbReference>
<evidence type="ECO:0000259" key="1">
    <source>
        <dbReference type="SMART" id="SM00327"/>
    </source>
</evidence>
<dbReference type="GO" id="GO:0016567">
    <property type="term" value="P:protein ubiquitination"/>
    <property type="evidence" value="ECO:0007669"/>
    <property type="project" value="TreeGrafter"/>
</dbReference>
<name>A0A6B2LDK2_9EUKA</name>
<dbReference type="AlphaFoldDB" id="A0A6B2LDK2"/>
<dbReference type="SMART" id="SM00327">
    <property type="entry name" value="VWA"/>
    <property type="match status" value="1"/>
</dbReference>
<dbReference type="InterPro" id="IPR052079">
    <property type="entry name" value="E3_ligase/Copine_domain"/>
</dbReference>
<dbReference type="InterPro" id="IPR002035">
    <property type="entry name" value="VWF_A"/>
</dbReference>